<feature type="region of interest" description="Disordered" evidence="1">
    <location>
        <begin position="24"/>
        <end position="60"/>
    </location>
</feature>
<reference evidence="2 3" key="1">
    <citation type="submission" date="2018-01" db="EMBL/GenBank/DDBJ databases">
        <title>Draft genome sequence of Salinispora sp. 13K206.</title>
        <authorList>
            <person name="Sahin N."/>
            <person name="Saygin H."/>
            <person name="Ay H."/>
        </authorList>
    </citation>
    <scope>NUCLEOTIDE SEQUENCE [LARGE SCALE GENOMIC DNA]</scope>
    <source>
        <strain evidence="2 3">13K206</strain>
    </source>
</reference>
<dbReference type="EMBL" id="POUB01000342">
    <property type="protein sequence ID" value="PZF86801.1"/>
    <property type="molecule type" value="Genomic_DNA"/>
</dbReference>
<organism evidence="2 3">
    <name type="scientific">Micromonospora deserti</name>
    <dbReference type="NCBI Taxonomy" id="2070366"/>
    <lineage>
        <taxon>Bacteria</taxon>
        <taxon>Bacillati</taxon>
        <taxon>Actinomycetota</taxon>
        <taxon>Actinomycetes</taxon>
        <taxon>Micromonosporales</taxon>
        <taxon>Micromonosporaceae</taxon>
        <taxon>Micromonospora</taxon>
    </lineage>
</organism>
<accession>A0A2W2BH28</accession>
<comment type="caution">
    <text evidence="2">The sequence shown here is derived from an EMBL/GenBank/DDBJ whole genome shotgun (WGS) entry which is preliminary data.</text>
</comment>
<dbReference type="AlphaFoldDB" id="A0A2W2BH28"/>
<dbReference type="Proteomes" id="UP000248749">
    <property type="component" value="Unassembled WGS sequence"/>
</dbReference>
<proteinExistence type="predicted"/>
<name>A0A2W2BH28_9ACTN</name>
<dbReference type="PROSITE" id="PS51257">
    <property type="entry name" value="PROKAR_LIPOPROTEIN"/>
    <property type="match status" value="1"/>
</dbReference>
<evidence type="ECO:0000256" key="1">
    <source>
        <dbReference type="SAM" id="MobiDB-lite"/>
    </source>
</evidence>
<sequence>MRSASITGVKIALTALVLTGCSATEPSRTLPEQEPSVGVSRSVAPPPPGATTPGGDGGATRVVLTRSGGIAGRGDTIAVEPDGRWTLVDRAGSRRTGRLSTADLDLLRRLAADPDLTAEAARPTAPTACRDAFTYRLAVGATETGYVDCPTDGSPPEVTRSLVELLHRATGWT</sequence>
<keyword evidence="3" id="KW-1185">Reference proteome</keyword>
<gene>
    <name evidence="2" type="ORF">C1I99_28650</name>
</gene>
<evidence type="ECO:0000313" key="2">
    <source>
        <dbReference type="EMBL" id="PZF86801.1"/>
    </source>
</evidence>
<evidence type="ECO:0000313" key="3">
    <source>
        <dbReference type="Proteomes" id="UP000248749"/>
    </source>
</evidence>
<protein>
    <submittedName>
        <fullName evidence="2">Uncharacterized protein</fullName>
    </submittedName>
</protein>